<comment type="caution">
    <text evidence="1">The sequence shown here is derived from an EMBL/GenBank/DDBJ whole genome shotgun (WGS) entry which is preliminary data.</text>
</comment>
<organism evidence="1 3">
    <name type="scientific">Didymodactylos carnosus</name>
    <dbReference type="NCBI Taxonomy" id="1234261"/>
    <lineage>
        <taxon>Eukaryota</taxon>
        <taxon>Metazoa</taxon>
        <taxon>Spiralia</taxon>
        <taxon>Gnathifera</taxon>
        <taxon>Rotifera</taxon>
        <taxon>Eurotatoria</taxon>
        <taxon>Bdelloidea</taxon>
        <taxon>Philodinida</taxon>
        <taxon>Philodinidae</taxon>
        <taxon>Didymodactylos</taxon>
    </lineage>
</organism>
<sequence>QAHPSHKACQRYTFQSKNKSGIVKYLNRDLLLWSVITNQIELADLCLS</sequence>
<accession>A0A8S2FXN3</accession>
<evidence type="ECO:0000313" key="2">
    <source>
        <dbReference type="EMBL" id="CAF4385687.1"/>
    </source>
</evidence>
<proteinExistence type="predicted"/>
<dbReference type="Proteomes" id="UP000677228">
    <property type="component" value="Unassembled WGS sequence"/>
</dbReference>
<evidence type="ECO:0000313" key="1">
    <source>
        <dbReference type="EMBL" id="CAF1584806.1"/>
    </source>
</evidence>
<reference evidence="1" key="1">
    <citation type="submission" date="2021-02" db="EMBL/GenBank/DDBJ databases">
        <authorList>
            <person name="Nowell W R."/>
        </authorList>
    </citation>
    <scope>NUCLEOTIDE SEQUENCE</scope>
</reference>
<name>A0A8S2FXN3_9BILA</name>
<evidence type="ECO:0000313" key="3">
    <source>
        <dbReference type="Proteomes" id="UP000677228"/>
    </source>
</evidence>
<feature type="non-terminal residue" evidence="1">
    <location>
        <position position="1"/>
    </location>
</feature>
<dbReference type="AlphaFoldDB" id="A0A8S2FXN3"/>
<dbReference type="EMBL" id="CAJOBA010069999">
    <property type="protein sequence ID" value="CAF4385687.1"/>
    <property type="molecule type" value="Genomic_DNA"/>
</dbReference>
<dbReference type="Proteomes" id="UP000682733">
    <property type="component" value="Unassembled WGS sequence"/>
</dbReference>
<protein>
    <submittedName>
        <fullName evidence="1">Uncharacterized protein</fullName>
    </submittedName>
</protein>
<dbReference type="EMBL" id="CAJNOK010046785">
    <property type="protein sequence ID" value="CAF1584806.1"/>
    <property type="molecule type" value="Genomic_DNA"/>
</dbReference>
<gene>
    <name evidence="1" type="ORF">OVA965_LOCUS41187</name>
    <name evidence="2" type="ORF">TMI583_LOCUS42769</name>
</gene>